<dbReference type="AlphaFoldDB" id="A0A6L5JY64"/>
<dbReference type="EMBL" id="WIXJ01000003">
    <property type="protein sequence ID" value="MQY51520.1"/>
    <property type="molecule type" value="Genomic_DNA"/>
</dbReference>
<reference evidence="1 2" key="1">
    <citation type="submission" date="2019-10" db="EMBL/GenBank/DDBJ databases">
        <title>Whole-genome sequence of the purple nonsulfur photosynthetic bacterium Rhodocyclus tenuis.</title>
        <authorList>
            <person name="Kyndt J.A."/>
            <person name="Meyer T.E."/>
        </authorList>
    </citation>
    <scope>NUCLEOTIDE SEQUENCE [LARGE SCALE GENOMIC DNA]</scope>
    <source>
        <strain evidence="1 2">DSM 110</strain>
    </source>
</reference>
<evidence type="ECO:0000313" key="2">
    <source>
        <dbReference type="Proteomes" id="UP000480275"/>
    </source>
</evidence>
<comment type="caution">
    <text evidence="1">The sequence shown here is derived from an EMBL/GenBank/DDBJ whole genome shotgun (WGS) entry which is preliminary data.</text>
</comment>
<name>A0A6L5JY64_RHOTE</name>
<gene>
    <name evidence="1" type="ORF">GHK24_07005</name>
</gene>
<protein>
    <submittedName>
        <fullName evidence="1">Uncharacterized protein</fullName>
    </submittedName>
</protein>
<evidence type="ECO:0000313" key="1">
    <source>
        <dbReference type="EMBL" id="MQY51520.1"/>
    </source>
</evidence>
<proteinExistence type="predicted"/>
<accession>A0A6L5JY64</accession>
<dbReference type="OrthoDB" id="9758243at2"/>
<sequence>MTTTESQIELDLLAKLGDLKYAYRPDIRDRAALEANFREKFFSRTNRVLNDSKASRRRRSCSNSISNSCCSTPTTSTCCAPFWRKRRAFRS</sequence>
<dbReference type="Proteomes" id="UP000480275">
    <property type="component" value="Unassembled WGS sequence"/>
</dbReference>
<organism evidence="1 2">
    <name type="scientific">Rhodocyclus tenuis</name>
    <name type="common">Rhodospirillum tenue</name>
    <dbReference type="NCBI Taxonomy" id="1066"/>
    <lineage>
        <taxon>Bacteria</taxon>
        <taxon>Pseudomonadati</taxon>
        <taxon>Pseudomonadota</taxon>
        <taxon>Betaproteobacteria</taxon>
        <taxon>Rhodocyclales</taxon>
        <taxon>Rhodocyclaceae</taxon>
        <taxon>Rhodocyclus</taxon>
    </lineage>
</organism>